<evidence type="ECO:0000256" key="2">
    <source>
        <dbReference type="ARBA" id="ARBA00022741"/>
    </source>
</evidence>
<name>A0A3S8ZXK9_9BACL</name>
<dbReference type="GO" id="GO:0016887">
    <property type="term" value="F:ATP hydrolysis activity"/>
    <property type="evidence" value="ECO:0007669"/>
    <property type="project" value="InterPro"/>
</dbReference>
<dbReference type="PROSITE" id="PS00211">
    <property type="entry name" value="ABC_TRANSPORTER_1"/>
    <property type="match status" value="1"/>
</dbReference>
<keyword evidence="2" id="KW-0547">Nucleotide-binding</keyword>
<evidence type="ECO:0000313" key="6">
    <source>
        <dbReference type="Proteomes" id="UP000272528"/>
    </source>
</evidence>
<dbReference type="Proteomes" id="UP000272528">
    <property type="component" value="Chromosome"/>
</dbReference>
<dbReference type="CDD" id="cd03293">
    <property type="entry name" value="ABC_NrtD_SsuB_transporters"/>
    <property type="match status" value="1"/>
</dbReference>
<dbReference type="RefSeq" id="WP_126011192.1">
    <property type="nucleotide sequence ID" value="NZ_CP034437.1"/>
</dbReference>
<dbReference type="GO" id="GO:0005524">
    <property type="term" value="F:ATP binding"/>
    <property type="evidence" value="ECO:0007669"/>
    <property type="project" value="UniProtKB-KW"/>
</dbReference>
<dbReference type="InterPro" id="IPR003439">
    <property type="entry name" value="ABC_transporter-like_ATP-bd"/>
</dbReference>
<dbReference type="InterPro" id="IPR017871">
    <property type="entry name" value="ABC_transporter-like_CS"/>
</dbReference>
<dbReference type="InterPro" id="IPR003593">
    <property type="entry name" value="AAA+_ATPase"/>
</dbReference>
<dbReference type="PANTHER" id="PTHR42788:SF19">
    <property type="entry name" value="ALIPHATIC SULFONATES IMPORT ATP-BINDING PROTEIN SSUB 2"/>
    <property type="match status" value="1"/>
</dbReference>
<protein>
    <submittedName>
        <fullName evidence="5">ABC transporter ATP-binding protein</fullName>
    </submittedName>
</protein>
<dbReference type="SUPFAM" id="SSF52540">
    <property type="entry name" value="P-loop containing nucleoside triphosphate hydrolases"/>
    <property type="match status" value="1"/>
</dbReference>
<gene>
    <name evidence="5" type="ORF">EJC50_00035</name>
</gene>
<keyword evidence="3 5" id="KW-0067">ATP-binding</keyword>
<evidence type="ECO:0000259" key="4">
    <source>
        <dbReference type="PROSITE" id="PS50893"/>
    </source>
</evidence>
<dbReference type="OrthoDB" id="18967at2"/>
<keyword evidence="1" id="KW-0813">Transport</keyword>
<organism evidence="5 6">
    <name type="scientific">Paenibacillus albus</name>
    <dbReference type="NCBI Taxonomy" id="2495582"/>
    <lineage>
        <taxon>Bacteria</taxon>
        <taxon>Bacillati</taxon>
        <taxon>Bacillota</taxon>
        <taxon>Bacilli</taxon>
        <taxon>Bacillales</taxon>
        <taxon>Paenibacillaceae</taxon>
        <taxon>Paenibacillus</taxon>
    </lineage>
</organism>
<evidence type="ECO:0000313" key="5">
    <source>
        <dbReference type="EMBL" id="AZN38240.1"/>
    </source>
</evidence>
<dbReference type="AlphaFoldDB" id="A0A3S8ZXK9"/>
<dbReference type="SMART" id="SM00382">
    <property type="entry name" value="AAA"/>
    <property type="match status" value="1"/>
</dbReference>
<dbReference type="EMBL" id="CP034437">
    <property type="protein sequence ID" value="AZN38240.1"/>
    <property type="molecule type" value="Genomic_DNA"/>
</dbReference>
<dbReference type="InterPro" id="IPR050166">
    <property type="entry name" value="ABC_transporter_ATP-bind"/>
</dbReference>
<dbReference type="Gene3D" id="3.40.50.300">
    <property type="entry name" value="P-loop containing nucleotide triphosphate hydrolases"/>
    <property type="match status" value="1"/>
</dbReference>
<sequence>MEMLDSKVADTGIDLSQESIVRMQGLSKVYPNGTVALQEVNLNLTKGEFVSFVGPSGCGKSTIFKLITGLSEPTSGRLEILGKSPKDARKDNGTAFVFQEHTLLPWTSVIENVMLPLKLRGDSKKSCREEAERVLELVGLKDYTKALPRMLSGGMKMRVSIARALVSKPKLLLMDEPFGALDEITRQTLQDELLAIWEQEKSMTVLFVTHNVFEAVFLSTRVVVMTPRPGKVSDIIPIDVSFPRDVEFRTTARFGELVREVSGSLKH</sequence>
<dbReference type="KEGG" id="palb:EJC50_00035"/>
<dbReference type="InterPro" id="IPR027417">
    <property type="entry name" value="P-loop_NTPase"/>
</dbReference>
<proteinExistence type="predicted"/>
<dbReference type="PANTHER" id="PTHR42788">
    <property type="entry name" value="TAURINE IMPORT ATP-BINDING PROTEIN-RELATED"/>
    <property type="match status" value="1"/>
</dbReference>
<evidence type="ECO:0000256" key="3">
    <source>
        <dbReference type="ARBA" id="ARBA00022840"/>
    </source>
</evidence>
<feature type="domain" description="ABC transporter" evidence="4">
    <location>
        <begin position="21"/>
        <end position="248"/>
    </location>
</feature>
<accession>A0A3S8ZXK9</accession>
<evidence type="ECO:0000256" key="1">
    <source>
        <dbReference type="ARBA" id="ARBA00022448"/>
    </source>
</evidence>
<dbReference type="PROSITE" id="PS50893">
    <property type="entry name" value="ABC_TRANSPORTER_2"/>
    <property type="match status" value="1"/>
</dbReference>
<keyword evidence="6" id="KW-1185">Reference proteome</keyword>
<dbReference type="Pfam" id="PF00005">
    <property type="entry name" value="ABC_tran"/>
    <property type="match status" value="1"/>
</dbReference>
<reference evidence="6" key="1">
    <citation type="submission" date="2018-12" db="EMBL/GenBank/DDBJ databases">
        <title>Genome sequence of Peanibacillus sp.</title>
        <authorList>
            <person name="Subramani G."/>
            <person name="Srinivasan S."/>
            <person name="Kim M.K."/>
        </authorList>
    </citation>
    <scope>NUCLEOTIDE SEQUENCE [LARGE SCALE GENOMIC DNA]</scope>
    <source>
        <strain evidence="6">18JY67-1</strain>
    </source>
</reference>